<keyword evidence="4" id="KW-0479">Metal-binding</keyword>
<dbReference type="NCBIfam" id="TIGR01212">
    <property type="entry name" value="TIGR01212 family radical SAM protein"/>
    <property type="match status" value="1"/>
</dbReference>
<evidence type="ECO:0000256" key="3">
    <source>
        <dbReference type="ARBA" id="ARBA00022691"/>
    </source>
</evidence>
<organism evidence="8 10">
    <name type="scientific">Catenibacterium mitsuokai</name>
    <dbReference type="NCBI Taxonomy" id="100886"/>
    <lineage>
        <taxon>Bacteria</taxon>
        <taxon>Bacillati</taxon>
        <taxon>Bacillota</taxon>
        <taxon>Erysipelotrichia</taxon>
        <taxon>Erysipelotrichales</taxon>
        <taxon>Coprobacillaceae</taxon>
        <taxon>Catenibacterium</taxon>
    </lineage>
</organism>
<evidence type="ECO:0000259" key="7">
    <source>
        <dbReference type="PROSITE" id="PS51918"/>
    </source>
</evidence>
<proteinExistence type="predicted"/>
<dbReference type="EMBL" id="JAHOEL010000025">
    <property type="protein sequence ID" value="MBV3392684.1"/>
    <property type="molecule type" value="Genomic_DNA"/>
</dbReference>
<evidence type="ECO:0000256" key="2">
    <source>
        <dbReference type="ARBA" id="ARBA00022485"/>
    </source>
</evidence>
<dbReference type="InterPro" id="IPR007197">
    <property type="entry name" value="rSAM"/>
</dbReference>
<dbReference type="SFLD" id="SFLDG01091">
    <property type="entry name" value="uncharacterized_CHP01210-like"/>
    <property type="match status" value="1"/>
</dbReference>
<evidence type="ECO:0000256" key="1">
    <source>
        <dbReference type="ARBA" id="ARBA00001966"/>
    </source>
</evidence>
<dbReference type="PANTHER" id="PTHR11135">
    <property type="entry name" value="HISTONE ACETYLTRANSFERASE-RELATED"/>
    <property type="match status" value="1"/>
</dbReference>
<dbReference type="SFLD" id="SFLDG01086">
    <property type="entry name" value="elongater_protein-like"/>
    <property type="match status" value="1"/>
</dbReference>
<gene>
    <name evidence="8" type="ORF">KSV97_04945</name>
    <name evidence="9" type="ORF">KSW06_05310</name>
</gene>
<dbReference type="Pfam" id="PF16199">
    <property type="entry name" value="Radical_SAM_C"/>
    <property type="match status" value="1"/>
</dbReference>
<dbReference type="InterPro" id="IPR005911">
    <property type="entry name" value="YhcC-like"/>
</dbReference>
<dbReference type="RefSeq" id="WP_217747469.1">
    <property type="nucleotide sequence ID" value="NZ_JAHOEB010000025.1"/>
</dbReference>
<keyword evidence="5" id="KW-0408">Iron</keyword>
<dbReference type="SFLD" id="SFLDS00029">
    <property type="entry name" value="Radical_SAM"/>
    <property type="match status" value="1"/>
</dbReference>
<evidence type="ECO:0000313" key="8">
    <source>
        <dbReference type="EMBL" id="MBV3382591.1"/>
    </source>
</evidence>
<evidence type="ECO:0000313" key="11">
    <source>
        <dbReference type="Proteomes" id="UP001197492"/>
    </source>
</evidence>
<dbReference type="InterPro" id="IPR039661">
    <property type="entry name" value="ELP3"/>
</dbReference>
<accession>A0AAW4MQT5</accession>
<dbReference type="PANTHER" id="PTHR11135:SF1">
    <property type="entry name" value="PROTEIN YHCC"/>
    <property type="match status" value="1"/>
</dbReference>
<dbReference type="Pfam" id="PF04055">
    <property type="entry name" value="Radical_SAM"/>
    <property type="match status" value="1"/>
</dbReference>
<dbReference type="GO" id="GO:0003824">
    <property type="term" value="F:catalytic activity"/>
    <property type="evidence" value="ECO:0007669"/>
    <property type="project" value="InterPro"/>
</dbReference>
<dbReference type="SMART" id="SM00729">
    <property type="entry name" value="Elp3"/>
    <property type="match status" value="1"/>
</dbReference>
<dbReference type="AlphaFoldDB" id="A0AAW4MQT5"/>
<evidence type="ECO:0000313" key="9">
    <source>
        <dbReference type="EMBL" id="MBV3392684.1"/>
    </source>
</evidence>
<sequence length="310" mass="35726">MNPFPYSLDNKRYHTYNYFLKTRYHKKVAKVSLDAHFTCPNRDGTKGFGGCIFCSEKGSGDFILDSDSLLEQFKAGAEVMKRKWPDAVFIPYFQAYTNTYSSLDQLKKIYEPFIGMKDVVGIAIATRADCLTEEICAYLEELSKKTDVYIELGLQTIHDTTAKEINRCHTYQEFLDGLSMLRRHHLEVCVHIINGLPNETIEMMLETAKAVGKLDIQGIKIHNLYVTQNSRLYKLYYPFKMLERDEYISLVARQLEYIPSHVVVERLTGDAPLEELVAPLWSIKKTTILNDIDKYMKAQDIMQGDLVSLK</sequence>
<feature type="domain" description="Radical SAM core" evidence="7">
    <location>
        <begin position="23"/>
        <end position="260"/>
    </location>
</feature>
<keyword evidence="11" id="KW-1185">Reference proteome</keyword>
<dbReference type="GeneID" id="301324264"/>
<keyword evidence="2" id="KW-0004">4Fe-4S</keyword>
<keyword evidence="6" id="KW-0411">Iron-sulfur</keyword>
<evidence type="ECO:0000256" key="4">
    <source>
        <dbReference type="ARBA" id="ARBA00022723"/>
    </source>
</evidence>
<dbReference type="EMBL" id="JAHOEF010000023">
    <property type="protein sequence ID" value="MBV3382591.1"/>
    <property type="molecule type" value="Genomic_DNA"/>
</dbReference>
<dbReference type="Proteomes" id="UP001196408">
    <property type="component" value="Unassembled WGS sequence"/>
</dbReference>
<dbReference type="GO" id="GO:0051539">
    <property type="term" value="F:4 iron, 4 sulfur cluster binding"/>
    <property type="evidence" value="ECO:0007669"/>
    <property type="project" value="UniProtKB-KW"/>
</dbReference>
<dbReference type="InterPro" id="IPR006638">
    <property type="entry name" value="Elp3/MiaA/NifB-like_rSAM"/>
</dbReference>
<keyword evidence="3" id="KW-0949">S-adenosyl-L-methionine</keyword>
<dbReference type="GO" id="GO:0046872">
    <property type="term" value="F:metal ion binding"/>
    <property type="evidence" value="ECO:0007669"/>
    <property type="project" value="UniProtKB-KW"/>
</dbReference>
<comment type="caution">
    <text evidence="8">The sequence shown here is derived from an EMBL/GenBank/DDBJ whole genome shotgun (WGS) entry which is preliminary data.</text>
</comment>
<protein>
    <submittedName>
        <fullName evidence="8">TIGR01212 family radical SAM protein</fullName>
    </submittedName>
</protein>
<dbReference type="Proteomes" id="UP001197492">
    <property type="component" value="Unassembled WGS sequence"/>
</dbReference>
<name>A0AAW4MQT5_9FIRM</name>
<dbReference type="PROSITE" id="PS51918">
    <property type="entry name" value="RADICAL_SAM"/>
    <property type="match status" value="1"/>
</dbReference>
<evidence type="ECO:0000256" key="5">
    <source>
        <dbReference type="ARBA" id="ARBA00023004"/>
    </source>
</evidence>
<reference evidence="8 11" key="1">
    <citation type="submission" date="2021-06" db="EMBL/GenBank/DDBJ databases">
        <title>Collection of gut derived symbiotic bacterial strains cultured from healthy donors.</title>
        <authorList>
            <person name="Lin H."/>
            <person name="Littmann E."/>
            <person name="Pamer E.G."/>
        </authorList>
    </citation>
    <scope>NUCLEOTIDE SEQUENCE</scope>
    <source>
        <strain evidence="9 11">MSK.21.70</strain>
        <strain evidence="8">MSK.21.82</strain>
    </source>
</reference>
<comment type="cofactor">
    <cofactor evidence="1">
        <name>[4Fe-4S] cluster</name>
        <dbReference type="ChEBI" id="CHEBI:49883"/>
    </cofactor>
</comment>
<evidence type="ECO:0000256" key="6">
    <source>
        <dbReference type="ARBA" id="ARBA00023014"/>
    </source>
</evidence>
<evidence type="ECO:0000313" key="10">
    <source>
        <dbReference type="Proteomes" id="UP001196408"/>
    </source>
</evidence>
<dbReference type="InterPro" id="IPR032432">
    <property type="entry name" value="Radical_SAM_C"/>
</dbReference>